<evidence type="ECO:0000313" key="1">
    <source>
        <dbReference type="EMBL" id="RGU54660.1"/>
    </source>
</evidence>
<gene>
    <name evidence="1" type="ORF">DWW57_15245</name>
</gene>
<dbReference type="Proteomes" id="UP000284243">
    <property type="component" value="Unassembled WGS sequence"/>
</dbReference>
<accession>A0A412TLK7</accession>
<organism evidence="1 2">
    <name type="scientific">Odoribacter splanchnicus</name>
    <dbReference type="NCBI Taxonomy" id="28118"/>
    <lineage>
        <taxon>Bacteria</taxon>
        <taxon>Pseudomonadati</taxon>
        <taxon>Bacteroidota</taxon>
        <taxon>Bacteroidia</taxon>
        <taxon>Bacteroidales</taxon>
        <taxon>Odoribacteraceae</taxon>
        <taxon>Odoribacter</taxon>
    </lineage>
</organism>
<proteinExistence type="predicted"/>
<reference evidence="1 2" key="1">
    <citation type="submission" date="2018-08" db="EMBL/GenBank/DDBJ databases">
        <title>A genome reference for cultivated species of the human gut microbiota.</title>
        <authorList>
            <person name="Zou Y."/>
            <person name="Xue W."/>
            <person name="Luo G."/>
        </authorList>
    </citation>
    <scope>NUCLEOTIDE SEQUENCE [LARGE SCALE GENOMIC DNA]</scope>
    <source>
        <strain evidence="1 2">AF16-14</strain>
    </source>
</reference>
<protein>
    <submittedName>
        <fullName evidence="1">Uncharacterized protein</fullName>
    </submittedName>
</protein>
<name>A0A412TLK7_9BACT</name>
<evidence type="ECO:0000313" key="2">
    <source>
        <dbReference type="Proteomes" id="UP000284243"/>
    </source>
</evidence>
<sequence length="173" mass="19508">MANLIDVNKVIEQAENDSLEINLQYPFPTTYSASHTSYIFTKHNTTNNLNILSPRLKASSEDGGTTERNVLLASMAANSHCYFQSGTANIKSITHVNISIFFWSFMIYDEVWGHHNGANGLGVIGENNGNYEYDWLYALDNHTGKFNWEFRNVSSSTDGVSINHNFFGKKVNR</sequence>
<dbReference type="AlphaFoldDB" id="A0A412TLK7"/>
<comment type="caution">
    <text evidence="1">The sequence shown here is derived from an EMBL/GenBank/DDBJ whole genome shotgun (WGS) entry which is preliminary data.</text>
</comment>
<dbReference type="EMBL" id="QRYC01000027">
    <property type="protein sequence ID" value="RGU54660.1"/>
    <property type="molecule type" value="Genomic_DNA"/>
</dbReference>
<dbReference type="RefSeq" id="WP_118160687.1">
    <property type="nucleotide sequence ID" value="NZ_JADNDE010000125.1"/>
</dbReference>